<dbReference type="InterPro" id="IPR036047">
    <property type="entry name" value="F-box-like_dom_sf"/>
</dbReference>
<dbReference type="SUPFAM" id="SSF81383">
    <property type="entry name" value="F-box domain"/>
    <property type="match status" value="1"/>
</dbReference>
<dbReference type="OrthoDB" id="2817897at2759"/>
<dbReference type="CDD" id="cd09917">
    <property type="entry name" value="F-box_SF"/>
    <property type="match status" value="1"/>
</dbReference>
<gene>
    <name evidence="2" type="ORF">FA13DRAFT_645715</name>
</gene>
<dbReference type="EMBL" id="QPFP01000027">
    <property type="protein sequence ID" value="TEB29491.1"/>
    <property type="molecule type" value="Genomic_DNA"/>
</dbReference>
<evidence type="ECO:0000259" key="1">
    <source>
        <dbReference type="PROSITE" id="PS50181"/>
    </source>
</evidence>
<keyword evidence="3" id="KW-1185">Reference proteome</keyword>
<dbReference type="Pfam" id="PF12937">
    <property type="entry name" value="F-box-like"/>
    <property type="match status" value="1"/>
</dbReference>
<comment type="caution">
    <text evidence="2">The sequence shown here is derived from an EMBL/GenBank/DDBJ whole genome shotgun (WGS) entry which is preliminary data.</text>
</comment>
<dbReference type="AlphaFoldDB" id="A0A4Y7T653"/>
<feature type="domain" description="F-box" evidence="1">
    <location>
        <begin position="3"/>
        <end position="55"/>
    </location>
</feature>
<dbReference type="InterPro" id="IPR001810">
    <property type="entry name" value="F-box_dom"/>
</dbReference>
<reference evidence="2 3" key="1">
    <citation type="journal article" date="2019" name="Nat. Ecol. Evol.">
        <title>Megaphylogeny resolves global patterns of mushroom evolution.</title>
        <authorList>
            <person name="Varga T."/>
            <person name="Krizsan K."/>
            <person name="Foldi C."/>
            <person name="Dima B."/>
            <person name="Sanchez-Garcia M."/>
            <person name="Sanchez-Ramirez S."/>
            <person name="Szollosi G.J."/>
            <person name="Szarkandi J.G."/>
            <person name="Papp V."/>
            <person name="Albert L."/>
            <person name="Andreopoulos W."/>
            <person name="Angelini C."/>
            <person name="Antonin V."/>
            <person name="Barry K.W."/>
            <person name="Bougher N.L."/>
            <person name="Buchanan P."/>
            <person name="Buyck B."/>
            <person name="Bense V."/>
            <person name="Catcheside P."/>
            <person name="Chovatia M."/>
            <person name="Cooper J."/>
            <person name="Damon W."/>
            <person name="Desjardin D."/>
            <person name="Finy P."/>
            <person name="Geml J."/>
            <person name="Haridas S."/>
            <person name="Hughes K."/>
            <person name="Justo A."/>
            <person name="Karasinski D."/>
            <person name="Kautmanova I."/>
            <person name="Kiss B."/>
            <person name="Kocsube S."/>
            <person name="Kotiranta H."/>
            <person name="LaButti K.M."/>
            <person name="Lechner B.E."/>
            <person name="Liimatainen K."/>
            <person name="Lipzen A."/>
            <person name="Lukacs Z."/>
            <person name="Mihaltcheva S."/>
            <person name="Morgado L.N."/>
            <person name="Niskanen T."/>
            <person name="Noordeloos M.E."/>
            <person name="Ohm R.A."/>
            <person name="Ortiz-Santana B."/>
            <person name="Ovrebo C."/>
            <person name="Racz N."/>
            <person name="Riley R."/>
            <person name="Savchenko A."/>
            <person name="Shiryaev A."/>
            <person name="Soop K."/>
            <person name="Spirin V."/>
            <person name="Szebenyi C."/>
            <person name="Tomsovsky M."/>
            <person name="Tulloss R.E."/>
            <person name="Uehling J."/>
            <person name="Grigoriev I.V."/>
            <person name="Vagvolgyi C."/>
            <person name="Papp T."/>
            <person name="Martin F.M."/>
            <person name="Miettinen O."/>
            <person name="Hibbett D.S."/>
            <person name="Nagy L.G."/>
        </authorList>
    </citation>
    <scope>NUCLEOTIDE SEQUENCE [LARGE SCALE GENOMIC DNA]</scope>
    <source>
        <strain evidence="2 3">FP101781</strain>
    </source>
</reference>
<evidence type="ECO:0000313" key="3">
    <source>
        <dbReference type="Proteomes" id="UP000298030"/>
    </source>
</evidence>
<sequence length="429" mass="48577">MPALHINRFPPEILAHILRHCDCQAFNCNRMLQLACVCRHWHDVFFGHPDFWTTMECIISTKFQNEPDPVVPKLVSHLQRWFERAGNLPLNLTLSFNIAAGKIALLYDYLIGITQWRSLTFTIGISGASNWRWLEGLISTAQGRGQACWPHLETLEIDAPVRYTTGRFALPLEDIAPNIQHLRVSIEELQFPLSSVFQRFPWTHITYFEFSGTTGDASLPFYLHLLSWAPNLVSLKALDWPSDLTAPVTVPPSITAPVFNHALRHVSLHHSPSGSQFLTTVRLPSLRVLELCRPSPTPLPIEIPGLSDGISTLLSTSRCEIEALHLKWTPLSEQDLVDVLTVVGPSVEYIDLDEAASSYPNVPDSFFALLQENRDPSWRETTPRLKHFSYNEGYRCSVIEIGDDGYETFRDAPLDWWRSTAAGRRDDGL</sequence>
<proteinExistence type="predicted"/>
<dbReference type="PROSITE" id="PS50181">
    <property type="entry name" value="FBOX"/>
    <property type="match status" value="1"/>
</dbReference>
<name>A0A4Y7T653_COPMI</name>
<accession>A0A4Y7T653</accession>
<protein>
    <recommendedName>
        <fullName evidence="1">F-box domain-containing protein</fullName>
    </recommendedName>
</protein>
<evidence type="ECO:0000313" key="2">
    <source>
        <dbReference type="EMBL" id="TEB29491.1"/>
    </source>
</evidence>
<organism evidence="2 3">
    <name type="scientific">Coprinellus micaceus</name>
    <name type="common">Glistening ink-cap mushroom</name>
    <name type="synonym">Coprinus micaceus</name>
    <dbReference type="NCBI Taxonomy" id="71717"/>
    <lineage>
        <taxon>Eukaryota</taxon>
        <taxon>Fungi</taxon>
        <taxon>Dikarya</taxon>
        <taxon>Basidiomycota</taxon>
        <taxon>Agaricomycotina</taxon>
        <taxon>Agaricomycetes</taxon>
        <taxon>Agaricomycetidae</taxon>
        <taxon>Agaricales</taxon>
        <taxon>Agaricineae</taxon>
        <taxon>Psathyrellaceae</taxon>
        <taxon>Coprinellus</taxon>
    </lineage>
</organism>
<dbReference type="Proteomes" id="UP000298030">
    <property type="component" value="Unassembled WGS sequence"/>
</dbReference>
<dbReference type="Gene3D" id="1.20.1280.50">
    <property type="match status" value="1"/>
</dbReference>